<feature type="signal peptide" evidence="1">
    <location>
        <begin position="1"/>
        <end position="28"/>
    </location>
</feature>
<feature type="chain" id="PRO_5047124241" description="WxL domain-containing protein" evidence="1">
    <location>
        <begin position="29"/>
        <end position="204"/>
    </location>
</feature>
<evidence type="ECO:0008006" key="4">
    <source>
        <dbReference type="Google" id="ProtNLM"/>
    </source>
</evidence>
<proteinExistence type="predicted"/>
<reference evidence="3" key="1">
    <citation type="journal article" date="2019" name="Int. J. Syst. Evol. Microbiol.">
        <title>The Global Catalogue of Microorganisms (GCM) 10K type strain sequencing project: providing services to taxonomists for standard genome sequencing and annotation.</title>
        <authorList>
            <consortium name="The Broad Institute Genomics Platform"/>
            <consortium name="The Broad Institute Genome Sequencing Center for Infectious Disease"/>
            <person name="Wu L."/>
            <person name="Ma J."/>
        </authorList>
    </citation>
    <scope>NUCLEOTIDE SEQUENCE [LARGE SCALE GENOMIC DNA]</scope>
    <source>
        <strain evidence="3">CGMCC 4.7181</strain>
    </source>
</reference>
<evidence type="ECO:0000256" key="1">
    <source>
        <dbReference type="SAM" id="SignalP"/>
    </source>
</evidence>
<evidence type="ECO:0000313" key="2">
    <source>
        <dbReference type="EMBL" id="GGO65612.1"/>
    </source>
</evidence>
<keyword evidence="3" id="KW-1185">Reference proteome</keyword>
<protein>
    <recommendedName>
        <fullName evidence="4">WxL domain-containing protein</fullName>
    </recommendedName>
</protein>
<organism evidence="2 3">
    <name type="scientific">Microbacterium nanhaiense</name>
    <dbReference type="NCBI Taxonomy" id="1301026"/>
    <lineage>
        <taxon>Bacteria</taxon>
        <taxon>Bacillati</taxon>
        <taxon>Actinomycetota</taxon>
        <taxon>Actinomycetes</taxon>
        <taxon>Micrococcales</taxon>
        <taxon>Microbacteriaceae</taxon>
        <taxon>Microbacterium</taxon>
    </lineage>
</organism>
<evidence type="ECO:0000313" key="3">
    <source>
        <dbReference type="Proteomes" id="UP000638043"/>
    </source>
</evidence>
<comment type="caution">
    <text evidence="2">The sequence shown here is derived from an EMBL/GenBank/DDBJ whole genome shotgun (WGS) entry which is preliminary data.</text>
</comment>
<accession>A0ABQ2N215</accession>
<dbReference type="EMBL" id="BMMQ01000007">
    <property type="protein sequence ID" value="GGO65612.1"/>
    <property type="molecule type" value="Genomic_DNA"/>
</dbReference>
<keyword evidence="1" id="KW-0732">Signal</keyword>
<sequence length="204" mass="20387">MKKSVVLRGSAIAFGAALLVSAGSAALAEGTGAGDSQGVDVSVEIAPVEGPGALAMTVAAASTSLEENGSTELERVFTGSLPTVTVTDTRAPEDVPVDSFWYVVGTASDFHDSVGGETISANHLGWSPKLVAGEGEGEPFVEVGGDVAPSDPGLVDQELLYLAESGEANAGGGVFSATADLDLVVPADVPAGTYTSTITLSLFE</sequence>
<name>A0ABQ2N215_9MICO</name>
<dbReference type="Proteomes" id="UP000638043">
    <property type="component" value="Unassembled WGS sequence"/>
</dbReference>
<gene>
    <name evidence="2" type="ORF">GCM10010910_23170</name>
</gene>
<dbReference type="RefSeq" id="WP_188702075.1">
    <property type="nucleotide sequence ID" value="NZ_BMMQ01000007.1"/>
</dbReference>